<sequence length="1422" mass="156544">MAATLSMSRMLFHGRTGSLVTLSNGNRTAQRNHPGQEFNNGVVISSEPLSPDQLFEVRIDRKLNSWSGSIEVGVTTCNPASLEFPTSATGFREGTWTMSGTSIMKDGHTVIEEYGTDLDQLSEGDRVGVMRTRDNAVHFYVNGVDQGVAATGVPEILYAVIDLYGKCAQVTVVEDLGREQALCNEMANEAILEASVAAAAGVIVPDQLCFHDKCGSLVKLSNKGRVAERRKPMDEFNNGVVMTNRPLRDDEMFEIRLDQLVDKWSGSIEVGITTHNPSALEFPATMTNMRSGKGRDMSNSCTIMMSGCGILTNGKGTRREYGEFNLDELSEGDHIGLMRKADGALHYYINGIDQGVAATNTPRRVWGVVDLYGMAVKVTIVDRENAVYPTYNGDNPTLNNRTNNYIRRMQAFETDAVRADNSRVEQEHLLFHPQCGRHAAVINYQRTAHRPNAVDDFNNGVVLTNRHLNPNELFEVVLDKMVDKWAGSVEIGVTTHSPTELDYPSTMTNIRSGTWMMTGTGVMHNGTNIVDEYGQNLDRLRVGDRVGVMRKTDGTLHFFVNGVDQGQAATCVPANVYGVIDLYGQAAQATIIDQTVSSQLPTVKINVESSSSSSDELFFHHLHGRNATITNNGKTACRPRARDEFNDAIVMSNRPLKDNELFEVSIDKMVDRWSGAIEAGVTLILPEELDFPNTMTDIDYDTWMLSGSAIMQDGSTIRNGYRLDLDTLQANCRIGMMRCSDGTLHYYQDGVDMGVACTDIPSGVYAVIDLYGQCAQVTITSGSGVQAIDNHVTTTELEPSISSPLSAEVTHRFSQCCGKNVAFKNNGCTACRMRSYDHGLLFSADPLRAEELFEVQVEQVSPQWSGSIHIGLTSMAVSDSTLPSAIPKAGTELTVKPTWIVTGSEVKKNGVTIKENYAPCLERIEADDRVGVKLCLDGTMHIVLNGEDLGVATTNIPKNVFAVIDMYGMVDSVTVVSSGFADVFNSSRPPSSSSSADGFIEEDLDEDTAEACFLEFHASHGKNVELSNRNMTARRTDSYNQGIVLSHRPLIRNHVFKVRIDKLNASWTSSLGIGIVGFSPDKWSPAVSAISIKKSAWVIQVDSLFHNGLKIKDNYGPNLDSLSAGHTVGVMVDGDSCLHLLVNNVDQGVAARDIPATCYALIDLYGQCEQVTIVTNSDDIRSVNQPIEYREKADMEEGKKEKTTRSPEISSVKNCEYQNMCARFVASLGLPEGYFYADSNQCYCETCHKIRGDDPYYRKGEPPKECALPFGWCKFGLRIPLKAEAQNIYDKWHMAYGGTQPPVIRKILDTGDLHVSNEMSVVGHSLLPSQQMFDEKGKPEEQEDIKPIQLSPSINFRDHKTKRSQYACMTFQVYVKPGSYKVGSQSIAANEQIDPRFNNSEVEWTTKERGATVLSALVVKIE</sequence>
<dbReference type="SMART" id="SM00588">
    <property type="entry name" value="NEUZ"/>
    <property type="match status" value="6"/>
</dbReference>
<feature type="domain" description="NHR" evidence="1">
    <location>
        <begin position="616"/>
        <end position="782"/>
    </location>
</feature>
<dbReference type="PANTHER" id="PTHR12429">
    <property type="entry name" value="NEURALIZED"/>
    <property type="match status" value="1"/>
</dbReference>
<comment type="caution">
    <text evidence="2">The sequence shown here is derived from an EMBL/GenBank/DDBJ whole genome shotgun (WGS) entry which is preliminary data.</text>
</comment>
<organism evidence="2 3">
    <name type="scientific">Paralvinella palmiformis</name>
    <dbReference type="NCBI Taxonomy" id="53620"/>
    <lineage>
        <taxon>Eukaryota</taxon>
        <taxon>Metazoa</taxon>
        <taxon>Spiralia</taxon>
        <taxon>Lophotrochozoa</taxon>
        <taxon>Annelida</taxon>
        <taxon>Polychaeta</taxon>
        <taxon>Sedentaria</taxon>
        <taxon>Canalipalpata</taxon>
        <taxon>Terebellida</taxon>
        <taxon>Terebelliformia</taxon>
        <taxon>Alvinellidae</taxon>
        <taxon>Paralvinella</taxon>
    </lineage>
</organism>
<dbReference type="Proteomes" id="UP001208570">
    <property type="component" value="Unassembled WGS sequence"/>
</dbReference>
<protein>
    <recommendedName>
        <fullName evidence="1">NHR domain-containing protein</fullName>
    </recommendedName>
</protein>
<dbReference type="Pfam" id="PF07177">
    <property type="entry name" value="Neuralized"/>
    <property type="match status" value="6"/>
</dbReference>
<dbReference type="PANTHER" id="PTHR12429:SF14">
    <property type="entry name" value="NEURALIZED-LIKE PROTEIN 4"/>
    <property type="match status" value="1"/>
</dbReference>
<proteinExistence type="predicted"/>
<evidence type="ECO:0000259" key="1">
    <source>
        <dbReference type="PROSITE" id="PS51065"/>
    </source>
</evidence>
<feature type="domain" description="NHR" evidence="1">
    <location>
        <begin position="428"/>
        <end position="594"/>
    </location>
</feature>
<keyword evidence="3" id="KW-1185">Reference proteome</keyword>
<dbReference type="InterPro" id="IPR006573">
    <property type="entry name" value="NHR_dom"/>
</dbReference>
<dbReference type="FunFam" id="2.60.120.920:FF:000001">
    <property type="entry name" value="neuralized-like protein 4 isoform X1"/>
    <property type="match status" value="5"/>
</dbReference>
<dbReference type="PROSITE" id="PS51065">
    <property type="entry name" value="NHR"/>
    <property type="match status" value="6"/>
</dbReference>
<dbReference type="InterPro" id="IPR037962">
    <property type="entry name" value="Neuralized"/>
</dbReference>
<evidence type="ECO:0000313" key="2">
    <source>
        <dbReference type="EMBL" id="KAK2168281.1"/>
    </source>
</evidence>
<feature type="domain" description="NHR" evidence="1">
    <location>
        <begin position="207"/>
        <end position="383"/>
    </location>
</feature>
<evidence type="ECO:0000313" key="3">
    <source>
        <dbReference type="Proteomes" id="UP001208570"/>
    </source>
</evidence>
<accession>A0AAD9NHB2</accession>
<dbReference type="SUPFAM" id="SSF49899">
    <property type="entry name" value="Concanavalin A-like lectins/glucanases"/>
    <property type="match status" value="3"/>
</dbReference>
<dbReference type="CDD" id="cd12887">
    <property type="entry name" value="SPRY_NHR_like"/>
    <property type="match status" value="6"/>
</dbReference>
<dbReference type="InterPro" id="IPR013320">
    <property type="entry name" value="ConA-like_dom_sf"/>
</dbReference>
<dbReference type="GO" id="GO:0061630">
    <property type="term" value="F:ubiquitin protein ligase activity"/>
    <property type="evidence" value="ECO:0007669"/>
    <property type="project" value="TreeGrafter"/>
</dbReference>
<dbReference type="InterPro" id="IPR043136">
    <property type="entry name" value="B30.2/SPRY_sf"/>
</dbReference>
<dbReference type="Gene3D" id="2.60.120.920">
    <property type="match status" value="6"/>
</dbReference>
<feature type="domain" description="NHR" evidence="1">
    <location>
        <begin position="1013"/>
        <end position="1176"/>
    </location>
</feature>
<feature type="domain" description="NHR" evidence="1">
    <location>
        <begin position="9"/>
        <end position="175"/>
    </location>
</feature>
<gene>
    <name evidence="2" type="ORF">LSH36_18g01059</name>
</gene>
<feature type="domain" description="NHR" evidence="1">
    <location>
        <begin position="810"/>
        <end position="978"/>
    </location>
</feature>
<dbReference type="FunFam" id="2.60.120.920:FF:000014">
    <property type="entry name" value="neuralized-like protein 4 isoform X2"/>
    <property type="match status" value="1"/>
</dbReference>
<name>A0AAD9NHB2_9ANNE</name>
<reference evidence="2" key="1">
    <citation type="journal article" date="2023" name="Mol. Biol. Evol.">
        <title>Third-Generation Sequencing Reveals the Adaptive Role of the Epigenome in Three Deep-Sea Polychaetes.</title>
        <authorList>
            <person name="Perez M."/>
            <person name="Aroh O."/>
            <person name="Sun Y."/>
            <person name="Lan Y."/>
            <person name="Juniper S.K."/>
            <person name="Young C.R."/>
            <person name="Angers B."/>
            <person name="Qian P.Y."/>
        </authorList>
    </citation>
    <scope>NUCLEOTIDE SEQUENCE</scope>
    <source>
        <strain evidence="2">P08H-3</strain>
    </source>
</reference>
<dbReference type="EMBL" id="JAODUP010000018">
    <property type="protein sequence ID" value="KAK2168281.1"/>
    <property type="molecule type" value="Genomic_DNA"/>
</dbReference>